<accession>A0A845SFT6</accession>
<dbReference type="EMBL" id="WUBS01000003">
    <property type="protein sequence ID" value="NDL62252.1"/>
    <property type="molecule type" value="Genomic_DNA"/>
</dbReference>
<comment type="function">
    <text evidence="4">Involved in the maturation of [NiFe] hydrogenases. Required for nickel insertion into the metal center of the hydrogenase.</text>
</comment>
<keyword evidence="2 4" id="KW-0479">Metal-binding</keyword>
<feature type="binding site" evidence="4">
    <location>
        <position position="73"/>
    </location>
    <ligand>
        <name>Zn(2+)</name>
        <dbReference type="ChEBI" id="CHEBI:29105"/>
    </ligand>
</feature>
<evidence type="ECO:0000313" key="5">
    <source>
        <dbReference type="EMBL" id="NDL62252.1"/>
    </source>
</evidence>
<dbReference type="PANTHER" id="PTHR34535">
    <property type="entry name" value="HYDROGENASE MATURATION FACTOR HYPA"/>
    <property type="match status" value="1"/>
</dbReference>
<feature type="binding site" evidence="4">
    <location>
        <position position="92"/>
    </location>
    <ligand>
        <name>Zn(2+)</name>
        <dbReference type="ChEBI" id="CHEBI:29105"/>
    </ligand>
</feature>
<feature type="binding site" evidence="4">
    <location>
        <position position="89"/>
    </location>
    <ligand>
        <name>Zn(2+)</name>
        <dbReference type="ChEBI" id="CHEBI:29105"/>
    </ligand>
</feature>
<dbReference type="FunFam" id="3.30.2320.80:FF:000001">
    <property type="entry name" value="Hydrogenase maturation factor HypA"/>
    <property type="match status" value="1"/>
</dbReference>
<dbReference type="PIRSF" id="PIRSF004761">
    <property type="entry name" value="Hydrgn_mat_HypA"/>
    <property type="match status" value="1"/>
</dbReference>
<evidence type="ECO:0000313" key="6">
    <source>
        <dbReference type="Proteomes" id="UP000461443"/>
    </source>
</evidence>
<dbReference type="Pfam" id="PF01155">
    <property type="entry name" value="HypA"/>
    <property type="match status" value="1"/>
</dbReference>
<name>A0A845SFT6_9GAMM</name>
<dbReference type="Gene3D" id="3.30.2320.80">
    <property type="match status" value="1"/>
</dbReference>
<proteinExistence type="inferred from homology"/>
<evidence type="ECO:0000256" key="2">
    <source>
        <dbReference type="ARBA" id="ARBA00022723"/>
    </source>
</evidence>
<dbReference type="PANTHER" id="PTHR34535:SF3">
    <property type="entry name" value="HYDROGENASE MATURATION FACTOR HYPA"/>
    <property type="match status" value="1"/>
</dbReference>
<keyword evidence="1 4" id="KW-0533">Nickel</keyword>
<dbReference type="AlphaFoldDB" id="A0A845SFT6"/>
<keyword evidence="6" id="KW-1185">Reference proteome</keyword>
<reference evidence="5 6" key="1">
    <citation type="submission" date="2019-12" db="EMBL/GenBank/DDBJ databases">
        <authorList>
            <person name="Lee S.D."/>
        </authorList>
    </citation>
    <scope>NUCLEOTIDE SEQUENCE [LARGE SCALE GENOMIC DNA]</scope>
    <source>
        <strain evidence="5 6">SAP-6</strain>
    </source>
</reference>
<protein>
    <recommendedName>
        <fullName evidence="4">Hydrogenase maturation factor HypA</fullName>
    </recommendedName>
</protein>
<organism evidence="5 6">
    <name type="scientific">Acerihabitans arboris</name>
    <dbReference type="NCBI Taxonomy" id="2691583"/>
    <lineage>
        <taxon>Bacteria</taxon>
        <taxon>Pseudomonadati</taxon>
        <taxon>Pseudomonadota</taxon>
        <taxon>Gammaproteobacteria</taxon>
        <taxon>Enterobacterales</taxon>
        <taxon>Pectobacteriaceae</taxon>
        <taxon>Acerihabitans</taxon>
    </lineage>
</organism>
<dbReference type="Proteomes" id="UP000461443">
    <property type="component" value="Unassembled WGS sequence"/>
</dbReference>
<keyword evidence="3 4" id="KW-0862">Zinc</keyword>
<dbReference type="GO" id="GO:0051604">
    <property type="term" value="P:protein maturation"/>
    <property type="evidence" value="ECO:0007669"/>
    <property type="project" value="InterPro"/>
</dbReference>
<dbReference type="NCBIfam" id="TIGR00100">
    <property type="entry name" value="hypA"/>
    <property type="match status" value="1"/>
</dbReference>
<dbReference type="NCBIfam" id="NF009046">
    <property type="entry name" value="PRK12380.1"/>
    <property type="match status" value="1"/>
</dbReference>
<dbReference type="HAMAP" id="MF_00213">
    <property type="entry name" value="HypA_HybF"/>
    <property type="match status" value="1"/>
</dbReference>
<dbReference type="GO" id="GO:0016151">
    <property type="term" value="F:nickel cation binding"/>
    <property type="evidence" value="ECO:0007669"/>
    <property type="project" value="UniProtKB-UniRule"/>
</dbReference>
<evidence type="ECO:0000256" key="1">
    <source>
        <dbReference type="ARBA" id="ARBA00022596"/>
    </source>
</evidence>
<gene>
    <name evidence="4 5" type="primary">hypA</name>
    <name evidence="5" type="ORF">GRH90_05730</name>
</gene>
<comment type="similarity">
    <text evidence="4">Belongs to the HypA/HybF family.</text>
</comment>
<dbReference type="NCBIfam" id="NF002979">
    <property type="entry name" value="PRK03681.1"/>
    <property type="match status" value="1"/>
</dbReference>
<dbReference type="GO" id="GO:0008270">
    <property type="term" value="F:zinc ion binding"/>
    <property type="evidence" value="ECO:0007669"/>
    <property type="project" value="UniProtKB-UniRule"/>
</dbReference>
<evidence type="ECO:0000256" key="3">
    <source>
        <dbReference type="ARBA" id="ARBA00022833"/>
    </source>
</evidence>
<evidence type="ECO:0000256" key="4">
    <source>
        <dbReference type="HAMAP-Rule" id="MF_00213"/>
    </source>
</evidence>
<reference evidence="5 6" key="2">
    <citation type="submission" date="2020-02" db="EMBL/GenBank/DDBJ databases">
        <title>The new genus of Enterobacteriales.</title>
        <authorList>
            <person name="Kim I.S."/>
        </authorList>
    </citation>
    <scope>NUCLEOTIDE SEQUENCE [LARGE SCALE GENOMIC DNA]</scope>
    <source>
        <strain evidence="5 6">SAP-6</strain>
    </source>
</reference>
<dbReference type="GO" id="GO:0016530">
    <property type="term" value="F:metallochaperone activity"/>
    <property type="evidence" value="ECO:0007669"/>
    <property type="project" value="UniProtKB-ARBA"/>
</dbReference>
<feature type="binding site" evidence="4">
    <location>
        <position position="76"/>
    </location>
    <ligand>
        <name>Zn(2+)</name>
        <dbReference type="ChEBI" id="CHEBI:29105"/>
    </ligand>
</feature>
<comment type="caution">
    <text evidence="5">The sequence shown here is derived from an EMBL/GenBank/DDBJ whole genome shotgun (WGS) entry which is preliminary data.</text>
</comment>
<sequence>MHELSLCYEALALIGQQAGRHGARRVTGVWLELGALSCIEESALRFAFGSACRGTLAEGSMLHLAVRAAPAWCWHCGAAVEISRHGAGCPRCGGHELQVSGGDSLRVRQLELE</sequence>
<dbReference type="RefSeq" id="WP_162364964.1">
    <property type="nucleotide sequence ID" value="NZ_WUBS01000003.1"/>
</dbReference>
<feature type="binding site" evidence="4">
    <location>
        <position position="2"/>
    </location>
    <ligand>
        <name>Ni(2+)</name>
        <dbReference type="ChEBI" id="CHEBI:49786"/>
    </ligand>
</feature>
<dbReference type="InterPro" id="IPR000688">
    <property type="entry name" value="HypA/HybF"/>
</dbReference>